<evidence type="ECO:0000313" key="1">
    <source>
        <dbReference type="EMBL" id="HIS92448.1"/>
    </source>
</evidence>
<reference evidence="1" key="1">
    <citation type="submission" date="2020-10" db="EMBL/GenBank/DDBJ databases">
        <authorList>
            <person name="Gilroy R."/>
        </authorList>
    </citation>
    <scope>NUCLEOTIDE SEQUENCE</scope>
    <source>
        <strain evidence="1">13766</strain>
    </source>
</reference>
<gene>
    <name evidence="1" type="ORF">IAA84_05455</name>
</gene>
<dbReference type="EMBL" id="DVJN01000108">
    <property type="protein sequence ID" value="HIS92448.1"/>
    <property type="molecule type" value="Genomic_DNA"/>
</dbReference>
<dbReference type="Proteomes" id="UP000824140">
    <property type="component" value="Unassembled WGS sequence"/>
</dbReference>
<accession>A0A9D1FZH0</accession>
<reference evidence="1" key="2">
    <citation type="journal article" date="2021" name="PeerJ">
        <title>Extensive microbial diversity within the chicken gut microbiome revealed by metagenomics and culture.</title>
        <authorList>
            <person name="Gilroy R."/>
            <person name="Ravi A."/>
            <person name="Getino M."/>
            <person name="Pursley I."/>
            <person name="Horton D.L."/>
            <person name="Alikhan N.F."/>
            <person name="Baker D."/>
            <person name="Gharbi K."/>
            <person name="Hall N."/>
            <person name="Watson M."/>
            <person name="Adriaenssens E.M."/>
            <person name="Foster-Nyarko E."/>
            <person name="Jarju S."/>
            <person name="Secka A."/>
            <person name="Antonio M."/>
            <person name="Oren A."/>
            <person name="Chaudhuri R.R."/>
            <person name="La Ragione R."/>
            <person name="Hildebrand F."/>
            <person name="Pallen M.J."/>
        </authorList>
    </citation>
    <scope>NUCLEOTIDE SEQUENCE</scope>
    <source>
        <strain evidence="1">13766</strain>
    </source>
</reference>
<evidence type="ECO:0000313" key="2">
    <source>
        <dbReference type="Proteomes" id="UP000824140"/>
    </source>
</evidence>
<organism evidence="1 2">
    <name type="scientific">Candidatus Alectryocaccomicrobium excrementavium</name>
    <dbReference type="NCBI Taxonomy" id="2840668"/>
    <lineage>
        <taxon>Bacteria</taxon>
        <taxon>Bacillati</taxon>
        <taxon>Bacillota</taxon>
        <taxon>Clostridia</taxon>
        <taxon>Candidatus Alectryocaccomicrobium</taxon>
    </lineage>
</organism>
<name>A0A9D1FZH0_9FIRM</name>
<sequence length="127" mass="14042">MRRTIAGVVLVLCTVACLCAASLFTILRTVDGMETLRMQSLERAGEGDLDGAEEYLAKLAGHWREMTPRLEILADHNDLHTVAEVITDARISLERGFLDDYYKAMALLGEGIAHIRAQEELSLANLL</sequence>
<comment type="caution">
    <text evidence="1">The sequence shown here is derived from an EMBL/GenBank/DDBJ whole genome shotgun (WGS) entry which is preliminary data.</text>
</comment>
<protein>
    <submittedName>
        <fullName evidence="1">DUF4363 family protein</fullName>
    </submittedName>
</protein>
<proteinExistence type="predicted"/>
<dbReference type="AlphaFoldDB" id="A0A9D1FZH0"/>